<evidence type="ECO:0000256" key="1">
    <source>
        <dbReference type="SAM" id="MobiDB-lite"/>
    </source>
</evidence>
<protein>
    <recommendedName>
        <fullName evidence="5">RecT family protein</fullName>
    </recommendedName>
</protein>
<evidence type="ECO:0000313" key="4">
    <source>
        <dbReference type="EMBL" id="XDS51369.1"/>
    </source>
</evidence>
<feature type="region of interest" description="Disordered" evidence="1">
    <location>
        <begin position="272"/>
        <end position="293"/>
    </location>
</feature>
<dbReference type="EMBL" id="CP129675">
    <property type="protein sequence ID" value="XDS46995.1"/>
    <property type="molecule type" value="Genomic_DNA"/>
</dbReference>
<dbReference type="KEGG" id="bfk:QN062_04145"/>
<organism evidence="4">
    <name type="scientific">Bifidobacterium fermentum</name>
    <dbReference type="NCBI Taxonomy" id="3059035"/>
    <lineage>
        <taxon>Bacteria</taxon>
        <taxon>Bacillati</taxon>
        <taxon>Actinomycetota</taxon>
        <taxon>Actinomycetes</taxon>
        <taxon>Bifidobacteriales</taxon>
        <taxon>Bifidobacteriaceae</taxon>
        <taxon>Bifidobacterium</taxon>
    </lineage>
</organism>
<feature type="region of interest" description="Disordered" evidence="1">
    <location>
        <begin position="179"/>
        <end position="209"/>
    </location>
</feature>
<sequence>MGQDLETVGGNSLQSQIKWSQLAKSADIVPDSYRGKPANILVAVGFGASMGLSPAESLYRISVIKGKPTMSAELVASQVRKAGHRLRIYKDEKAVSVRATIVRADDPEFEFSVTRDQAWAHRMGLDKPDRKGNPSNYIKMPITMLTWRSITAVAREACPEALYGAGYTPDEIQDISDEVHAEVQPEEKPETVKERPESKPVEPSPSREDCRRISKLLADGGVDSKEKAAIALKSLTGRDIHSTEQLTVVEAEQLLFSPDIVAGRVKDALWNAAHPDIEPPHEMQDTGKDGSNA</sequence>
<dbReference type="RefSeq" id="WP_369342332.1">
    <property type="nucleotide sequence ID" value="NZ_CP129675.1"/>
</dbReference>
<feature type="compositionally biased region" description="Basic and acidic residues" evidence="1">
    <location>
        <begin position="275"/>
        <end position="293"/>
    </location>
</feature>
<accession>A0AB39UQV3</accession>
<dbReference type="EMBL" id="CP129683">
    <property type="protein sequence ID" value="XDS51369.1"/>
    <property type="molecule type" value="Genomic_DNA"/>
</dbReference>
<evidence type="ECO:0000313" key="2">
    <source>
        <dbReference type="EMBL" id="XDS46995.1"/>
    </source>
</evidence>
<evidence type="ECO:0000313" key="3">
    <source>
        <dbReference type="EMBL" id="XDS48300.1"/>
    </source>
</evidence>
<reference evidence="4" key="1">
    <citation type="submission" date="2023-07" db="EMBL/GenBank/DDBJ databases">
        <title>Bifidobacterium aquikefiriaerophilum sp. nov. and Bifidobacterium eccum sp. nov., isolated from water kefir.</title>
        <authorList>
            <person name="Breselge S."/>
            <person name="Bellassi P."/>
            <person name="Barcenilla C."/>
            <person name="Alvarez-Ordonez A."/>
            <person name="Morelli L."/>
            <person name="Cotter P.D."/>
        </authorList>
    </citation>
    <scope>NUCLEOTIDE SEQUENCE</scope>
    <source>
        <strain evidence="4">WK012_4_13</strain>
        <strain evidence="3">WK013_4_14</strain>
        <strain evidence="2">WK048_4_13</strain>
    </source>
</reference>
<evidence type="ECO:0008006" key="5">
    <source>
        <dbReference type="Google" id="ProtNLM"/>
    </source>
</evidence>
<gene>
    <name evidence="4" type="ORF">QN062_04145</name>
    <name evidence="3" type="ORF">QN216_08160</name>
    <name evidence="2" type="ORF">QN217_02305</name>
</gene>
<proteinExistence type="predicted"/>
<dbReference type="EMBL" id="CP129682">
    <property type="protein sequence ID" value="XDS48300.1"/>
    <property type="molecule type" value="Genomic_DNA"/>
</dbReference>
<name>A0AB39UQV3_9BIFI</name>
<dbReference type="AlphaFoldDB" id="A0AB39UQV3"/>